<evidence type="ECO:0000313" key="3">
    <source>
        <dbReference type="Proteomes" id="UP000175691"/>
    </source>
</evidence>
<keyword evidence="1" id="KW-0472">Membrane</keyword>
<dbReference type="OrthoDB" id="7061905at2"/>
<sequence>MSGTDSDPIFVRATSKSNGITALVLGGVGLCVSAVWLNVFPEWLFLAGIFLTSASIVSLLIGWFKVREPQFSIEISPDDIRYHHRLGNWLLDWDNVQRVGCPRVQQGLDHVDLEAVGIRIKDYGAFLNQVSPRLATHLLMEQRPLLLHQDNNCKTGACFDQNMFDDKHYTAADAQTFTGVKAMLANRMTQLRELFGYDVFISSSDIDREPTEFAAFLRQCQQARQERTVGEA</sequence>
<comment type="caution">
    <text evidence="2">The sequence shown here is derived from an EMBL/GenBank/DDBJ whole genome shotgun (WGS) entry which is preliminary data.</text>
</comment>
<dbReference type="STRING" id="1656094.BFC18_16575"/>
<dbReference type="Pfam" id="PF11201">
    <property type="entry name" value="DUF2982"/>
    <property type="match status" value="1"/>
</dbReference>
<accession>A0A1E7Z819</accession>
<organism evidence="2 3">
    <name type="scientific">Alteromonas confluentis</name>
    <dbReference type="NCBI Taxonomy" id="1656094"/>
    <lineage>
        <taxon>Bacteria</taxon>
        <taxon>Pseudomonadati</taxon>
        <taxon>Pseudomonadota</taxon>
        <taxon>Gammaproteobacteria</taxon>
        <taxon>Alteromonadales</taxon>
        <taxon>Alteromonadaceae</taxon>
        <taxon>Alteromonas/Salinimonas group</taxon>
        <taxon>Alteromonas</taxon>
    </lineage>
</organism>
<name>A0A1E7Z819_9ALTE</name>
<dbReference type="RefSeq" id="WP_070126483.1">
    <property type="nucleotide sequence ID" value="NZ_MDHN01000037.1"/>
</dbReference>
<dbReference type="InterPro" id="IPR021367">
    <property type="entry name" value="DUF2982"/>
</dbReference>
<dbReference type="Proteomes" id="UP000175691">
    <property type="component" value="Unassembled WGS sequence"/>
</dbReference>
<feature type="transmembrane region" description="Helical" evidence="1">
    <location>
        <begin position="20"/>
        <end position="37"/>
    </location>
</feature>
<evidence type="ECO:0008006" key="4">
    <source>
        <dbReference type="Google" id="ProtNLM"/>
    </source>
</evidence>
<proteinExistence type="predicted"/>
<feature type="transmembrane region" description="Helical" evidence="1">
    <location>
        <begin position="43"/>
        <end position="64"/>
    </location>
</feature>
<evidence type="ECO:0000313" key="2">
    <source>
        <dbReference type="EMBL" id="OFC69683.1"/>
    </source>
</evidence>
<dbReference type="EMBL" id="MDHN01000037">
    <property type="protein sequence ID" value="OFC69683.1"/>
    <property type="molecule type" value="Genomic_DNA"/>
</dbReference>
<protein>
    <recommendedName>
        <fullName evidence="4">DUF2982 domain-containing protein</fullName>
    </recommendedName>
</protein>
<evidence type="ECO:0000256" key="1">
    <source>
        <dbReference type="SAM" id="Phobius"/>
    </source>
</evidence>
<reference evidence="2 3" key="1">
    <citation type="submission" date="2016-08" db="EMBL/GenBank/DDBJ databases">
        <authorList>
            <person name="Seilhamer J.J."/>
        </authorList>
    </citation>
    <scope>NUCLEOTIDE SEQUENCE [LARGE SCALE GENOMIC DNA]</scope>
    <source>
        <strain evidence="2 3">KCTC 42603</strain>
    </source>
</reference>
<gene>
    <name evidence="2" type="ORF">BFC18_16575</name>
</gene>
<keyword evidence="1" id="KW-1133">Transmembrane helix</keyword>
<dbReference type="AlphaFoldDB" id="A0A1E7Z819"/>
<keyword evidence="3" id="KW-1185">Reference proteome</keyword>
<keyword evidence="1" id="KW-0812">Transmembrane</keyword>